<reference evidence="5 6" key="1">
    <citation type="journal article" date="2016" name="Nat. Commun.">
        <title>Thousands of microbial genomes shed light on interconnected biogeochemical processes in an aquifer system.</title>
        <authorList>
            <person name="Anantharaman K."/>
            <person name="Brown C.T."/>
            <person name="Hug L.A."/>
            <person name="Sharon I."/>
            <person name="Castelle C.J."/>
            <person name="Probst A.J."/>
            <person name="Thomas B.C."/>
            <person name="Singh A."/>
            <person name="Wilkins M.J."/>
            <person name="Karaoz U."/>
            <person name="Brodie E.L."/>
            <person name="Williams K.H."/>
            <person name="Hubbard S.S."/>
            <person name="Banfield J.F."/>
        </authorList>
    </citation>
    <scope>NUCLEOTIDE SEQUENCE [LARGE SCALE GENOMIC DNA]</scope>
</reference>
<feature type="domain" description="Bacterial type II secretion system protein E" evidence="4">
    <location>
        <begin position="380"/>
        <end position="394"/>
    </location>
</feature>
<dbReference type="EMBL" id="MGAU01000045">
    <property type="protein sequence ID" value="OGK53911.1"/>
    <property type="molecule type" value="Genomic_DNA"/>
</dbReference>
<feature type="non-terminal residue" evidence="5">
    <location>
        <position position="418"/>
    </location>
</feature>
<dbReference type="Gene3D" id="3.40.50.300">
    <property type="entry name" value="P-loop containing nucleotide triphosphate hydrolases"/>
    <property type="match status" value="1"/>
</dbReference>
<evidence type="ECO:0000256" key="3">
    <source>
        <dbReference type="ARBA" id="ARBA00022840"/>
    </source>
</evidence>
<organism evidence="5 6">
    <name type="scientific">Candidatus Roizmanbacteria bacterium RIFCSPLOWO2_01_FULL_45_11</name>
    <dbReference type="NCBI Taxonomy" id="1802070"/>
    <lineage>
        <taxon>Bacteria</taxon>
        <taxon>Candidatus Roizmaniibacteriota</taxon>
    </lineage>
</organism>
<dbReference type="PANTHER" id="PTHR30258:SF1">
    <property type="entry name" value="PROTEIN TRANSPORT PROTEIN HOFB HOMOLOG"/>
    <property type="match status" value="1"/>
</dbReference>
<name>A0A1F7JE77_9BACT</name>
<keyword evidence="3" id="KW-0067">ATP-binding</keyword>
<dbReference type="InterPro" id="IPR001482">
    <property type="entry name" value="T2SS/T4SS_dom"/>
</dbReference>
<dbReference type="GO" id="GO:0005524">
    <property type="term" value="F:ATP binding"/>
    <property type="evidence" value="ECO:0007669"/>
    <property type="project" value="UniProtKB-KW"/>
</dbReference>
<dbReference type="InterPro" id="IPR007831">
    <property type="entry name" value="T2SS_GspE_N"/>
</dbReference>
<evidence type="ECO:0000256" key="1">
    <source>
        <dbReference type="ARBA" id="ARBA00006611"/>
    </source>
</evidence>
<dbReference type="Gene3D" id="3.30.450.90">
    <property type="match status" value="1"/>
</dbReference>
<dbReference type="Gene3D" id="3.30.300.160">
    <property type="entry name" value="Type II secretion system, protein E, N-terminal domain"/>
    <property type="match status" value="1"/>
</dbReference>
<dbReference type="PANTHER" id="PTHR30258">
    <property type="entry name" value="TYPE II SECRETION SYSTEM PROTEIN GSPE-RELATED"/>
    <property type="match status" value="1"/>
</dbReference>
<accession>A0A1F7JE77</accession>
<protein>
    <recommendedName>
        <fullName evidence="4">Bacterial type II secretion system protein E domain-containing protein</fullName>
    </recommendedName>
</protein>
<sequence>MDNFDEQLYKIVQQSGFINKADLDEAYKTSAELGKPLSDILIFQGYCSEDMLGQLVAGSLKTPFVSLRNVIIPDAILDLVPENLARRYRSVPFKTDEKSIAVAMENPGDMEAIETIRRRTGLQVVPHMVTKGDMVTALNQYKRNFKKKFRSIIVENVKKASALKQATIEELFKVAQDIPVVKIFDAFLEYAVAENASDIHIETSSDNLLLRLRIDGVLHDIIVLPRSIQPAIIARIKVLSNLKIDEHRVPQDGRFRFQIDESLVALRVSIIPGFYGENVVLRILPESTRPLSLEELGIMGDNLNAVERSMQQPNGMILVTGPTGSGKTTTLYSVLNILNTPKVKICTVEDPVEYGIARVNQIQVNPKTNLTFAAGLRSLLRHDPDIMMVGEIRDEETASIAIHAALTGHLVLTTIHTN</sequence>
<gene>
    <name evidence="5" type="ORF">A3B56_02110</name>
</gene>
<proteinExistence type="inferred from homology"/>
<dbReference type="SUPFAM" id="SSF160246">
    <property type="entry name" value="EspE N-terminal domain-like"/>
    <property type="match status" value="1"/>
</dbReference>
<dbReference type="Proteomes" id="UP000178486">
    <property type="component" value="Unassembled WGS sequence"/>
</dbReference>
<dbReference type="SUPFAM" id="SSF52540">
    <property type="entry name" value="P-loop containing nucleoside triphosphate hydrolases"/>
    <property type="match status" value="1"/>
</dbReference>
<dbReference type="InterPro" id="IPR037257">
    <property type="entry name" value="T2SS_E_N_sf"/>
</dbReference>
<evidence type="ECO:0000259" key="4">
    <source>
        <dbReference type="PROSITE" id="PS00662"/>
    </source>
</evidence>
<evidence type="ECO:0000256" key="2">
    <source>
        <dbReference type="ARBA" id="ARBA00022741"/>
    </source>
</evidence>
<evidence type="ECO:0000313" key="5">
    <source>
        <dbReference type="EMBL" id="OGK53911.1"/>
    </source>
</evidence>
<dbReference type="GO" id="GO:0005886">
    <property type="term" value="C:plasma membrane"/>
    <property type="evidence" value="ECO:0007669"/>
    <property type="project" value="TreeGrafter"/>
</dbReference>
<dbReference type="Pfam" id="PF00437">
    <property type="entry name" value="T2SSE"/>
    <property type="match status" value="1"/>
</dbReference>
<dbReference type="PROSITE" id="PS00662">
    <property type="entry name" value="T2SP_E"/>
    <property type="match status" value="1"/>
</dbReference>
<comment type="caution">
    <text evidence="5">The sequence shown here is derived from an EMBL/GenBank/DDBJ whole genome shotgun (WGS) entry which is preliminary data.</text>
</comment>
<evidence type="ECO:0000313" key="6">
    <source>
        <dbReference type="Proteomes" id="UP000178486"/>
    </source>
</evidence>
<keyword evidence="2" id="KW-0547">Nucleotide-binding</keyword>
<dbReference type="InterPro" id="IPR027417">
    <property type="entry name" value="P-loop_NTPase"/>
</dbReference>
<dbReference type="GO" id="GO:0016887">
    <property type="term" value="F:ATP hydrolysis activity"/>
    <property type="evidence" value="ECO:0007669"/>
    <property type="project" value="TreeGrafter"/>
</dbReference>
<dbReference type="Pfam" id="PF05157">
    <property type="entry name" value="MshEN"/>
    <property type="match status" value="1"/>
</dbReference>
<comment type="similarity">
    <text evidence="1">Belongs to the GSP E family.</text>
</comment>
<dbReference type="CDD" id="cd01129">
    <property type="entry name" value="PulE-GspE-like"/>
    <property type="match status" value="1"/>
</dbReference>
<dbReference type="AlphaFoldDB" id="A0A1F7JE77"/>